<dbReference type="AlphaFoldDB" id="B9Z0R3"/>
<dbReference type="Pfam" id="PF00589">
    <property type="entry name" value="Phage_integrase"/>
    <property type="match status" value="1"/>
</dbReference>
<dbReference type="GO" id="GO:0006310">
    <property type="term" value="P:DNA recombination"/>
    <property type="evidence" value="ECO:0007669"/>
    <property type="project" value="UniProtKB-KW"/>
</dbReference>
<dbReference type="InterPro" id="IPR013762">
    <property type="entry name" value="Integrase-like_cat_sf"/>
</dbReference>
<dbReference type="InterPro" id="IPR050090">
    <property type="entry name" value="Tyrosine_recombinase_XerCD"/>
</dbReference>
<dbReference type="GO" id="GO:0003677">
    <property type="term" value="F:DNA binding"/>
    <property type="evidence" value="ECO:0007669"/>
    <property type="project" value="UniProtKB-KW"/>
</dbReference>
<dbReference type="PANTHER" id="PTHR30349:SF41">
    <property type="entry name" value="INTEGRASE_RECOMBINASE PROTEIN MJ0367-RELATED"/>
    <property type="match status" value="1"/>
</dbReference>
<reference evidence="6 7" key="1">
    <citation type="submission" date="2009-02" db="EMBL/GenBank/DDBJ databases">
        <title>Sequencing of the draft genome and assembly of Lutiella nitroferrum 2002.</title>
        <authorList>
            <consortium name="US DOE Joint Genome Institute (JGI-PGF)"/>
            <person name="Lucas S."/>
            <person name="Copeland A."/>
            <person name="Lapidus A."/>
            <person name="Glavina del Rio T."/>
            <person name="Tice H."/>
            <person name="Bruce D."/>
            <person name="Goodwin L."/>
            <person name="Pitluck S."/>
            <person name="Larimer F."/>
            <person name="Land M.L."/>
            <person name="Hauser L."/>
            <person name="Coates J.D."/>
        </authorList>
    </citation>
    <scope>NUCLEOTIDE SEQUENCE [LARGE SCALE GENOMIC DNA]</scope>
    <source>
        <strain evidence="6 7">2002</strain>
    </source>
</reference>
<dbReference type="eggNOG" id="COG0582">
    <property type="taxonomic scope" value="Bacteria"/>
</dbReference>
<dbReference type="EMBL" id="ACIS01000002">
    <property type="protein sequence ID" value="EEG09669.1"/>
    <property type="molecule type" value="Genomic_DNA"/>
</dbReference>
<name>B9Z0R3_9NEIS</name>
<evidence type="ECO:0000259" key="5">
    <source>
        <dbReference type="PROSITE" id="PS51898"/>
    </source>
</evidence>
<feature type="domain" description="Tyr recombinase" evidence="5">
    <location>
        <begin position="18"/>
        <end position="203"/>
    </location>
</feature>
<evidence type="ECO:0000256" key="1">
    <source>
        <dbReference type="ARBA" id="ARBA00008857"/>
    </source>
</evidence>
<dbReference type="PROSITE" id="PS51898">
    <property type="entry name" value="TYR_RECOMBINASE"/>
    <property type="match status" value="1"/>
</dbReference>
<sequence>MESTRFREPWNKGKLVGQKPPLKPKDIWAIRIHLQNAHQVRDLAMFNLAIDSKLRDCDLVNLRVRDVTHGNQILPRSMVMQRKTQRPVQFELTEPTRTAVAAWIAKANLKSEQYLFPSRVTRSPHVSTRQYARIVHQWIAAAGLDTSAYGTHTMRRTKATLIYKRTKNLRAVQLLLGHAKLESTVRYLGIEVDDALEISEQTEI</sequence>
<dbReference type="SUPFAM" id="SSF56349">
    <property type="entry name" value="DNA breaking-rejoining enzymes"/>
    <property type="match status" value="1"/>
</dbReference>
<evidence type="ECO:0000256" key="4">
    <source>
        <dbReference type="ARBA" id="ARBA00023172"/>
    </source>
</evidence>
<keyword evidence="3" id="KW-0238">DNA-binding</keyword>
<gene>
    <name evidence="6" type="ORF">FuraDRAFT_0685</name>
</gene>
<dbReference type="InterPro" id="IPR002104">
    <property type="entry name" value="Integrase_catalytic"/>
</dbReference>
<dbReference type="PANTHER" id="PTHR30349">
    <property type="entry name" value="PHAGE INTEGRASE-RELATED"/>
    <property type="match status" value="1"/>
</dbReference>
<organism evidence="6 7">
    <name type="scientific">Pseudogulbenkiania ferrooxidans 2002</name>
    <dbReference type="NCBI Taxonomy" id="279714"/>
    <lineage>
        <taxon>Bacteria</taxon>
        <taxon>Pseudomonadati</taxon>
        <taxon>Pseudomonadota</taxon>
        <taxon>Betaproteobacteria</taxon>
        <taxon>Neisseriales</taxon>
        <taxon>Chromobacteriaceae</taxon>
        <taxon>Pseudogulbenkiania</taxon>
    </lineage>
</organism>
<dbReference type="InterPro" id="IPR011010">
    <property type="entry name" value="DNA_brk_join_enz"/>
</dbReference>
<comment type="similarity">
    <text evidence="1">Belongs to the 'phage' integrase family.</text>
</comment>
<keyword evidence="7" id="KW-1185">Reference proteome</keyword>
<dbReference type="GO" id="GO:0015074">
    <property type="term" value="P:DNA integration"/>
    <property type="evidence" value="ECO:0007669"/>
    <property type="project" value="UniProtKB-KW"/>
</dbReference>
<keyword evidence="4" id="KW-0233">DNA recombination</keyword>
<protein>
    <submittedName>
        <fullName evidence="6">Integrase family protein</fullName>
    </submittedName>
</protein>
<accession>B9Z0R3</accession>
<comment type="caution">
    <text evidence="6">The sequence shown here is derived from an EMBL/GenBank/DDBJ whole genome shotgun (WGS) entry which is preliminary data.</text>
</comment>
<keyword evidence="2" id="KW-0229">DNA integration</keyword>
<evidence type="ECO:0000313" key="6">
    <source>
        <dbReference type="EMBL" id="EEG09669.1"/>
    </source>
</evidence>
<evidence type="ECO:0000256" key="3">
    <source>
        <dbReference type="ARBA" id="ARBA00023125"/>
    </source>
</evidence>
<dbReference type="Proteomes" id="UP000003165">
    <property type="component" value="Unassembled WGS sequence"/>
</dbReference>
<dbReference type="RefSeq" id="WP_008952705.1">
    <property type="nucleotide sequence ID" value="NZ_ACIS01000002.1"/>
</dbReference>
<evidence type="ECO:0000313" key="7">
    <source>
        <dbReference type="Proteomes" id="UP000003165"/>
    </source>
</evidence>
<proteinExistence type="inferred from homology"/>
<dbReference type="Gene3D" id="1.10.443.10">
    <property type="entry name" value="Intergrase catalytic core"/>
    <property type="match status" value="1"/>
</dbReference>
<evidence type="ECO:0000256" key="2">
    <source>
        <dbReference type="ARBA" id="ARBA00022908"/>
    </source>
</evidence>